<reference evidence="2" key="1">
    <citation type="submission" date="2022-01" db="EMBL/GenBank/DDBJ databases">
        <authorList>
            <person name="Jo J.-H."/>
            <person name="Im W.-T."/>
        </authorList>
    </citation>
    <scope>NUCLEOTIDE SEQUENCE</scope>
    <source>
        <strain evidence="2">NA20</strain>
    </source>
</reference>
<feature type="domain" description="TonB-dependent receptor plug" evidence="1">
    <location>
        <begin position="116"/>
        <end position="236"/>
    </location>
</feature>
<dbReference type="EMBL" id="JAKLTR010000002">
    <property type="protein sequence ID" value="MCG2613195.1"/>
    <property type="molecule type" value="Genomic_DNA"/>
</dbReference>
<dbReference type="Gene3D" id="2.170.130.10">
    <property type="entry name" value="TonB-dependent receptor, plug domain"/>
    <property type="match status" value="1"/>
</dbReference>
<comment type="caution">
    <text evidence="2">The sequence shown here is derived from an EMBL/GenBank/DDBJ whole genome shotgun (WGS) entry which is preliminary data.</text>
</comment>
<dbReference type="Pfam" id="PF13715">
    <property type="entry name" value="CarbopepD_reg_2"/>
    <property type="match status" value="1"/>
</dbReference>
<sequence>MRIALLSFFLFCLAGVTVGQFNVSGKVISNHQQPVSFATLTITALDLSAVANDKGEFNLRNVPAGKHLLSVSSLGFAPKNTDIEVVQSRSGLVVILETQDLTLKEVAVTAKRNANTLSTSYLIDRTALDHMQILSVGDVTSLLPGGKTNRNLHLAGSAAQMLSVNGVSGEGGNALFGVAVELDGVRLSNNAIPPSSFQASTGSRNIGADIRNIASTNIESVEIVTGLPSVEYGDLSNGMVKINTRKGKSPLVFDVMTKPNTKQVALGKGFDLGDKAGVFSFNLEHTRSISNLASPYTTYVRNNLGLNYSNVFNRKSRRPISFEMGLNGNLGGYNSKSDPDLFGNTYVKEKDNALRGNMSVRWQLNKPWITSLEASGTFNLNNRSFEESSAMSTPASRAAIHTMQTGYFVGERYADNPNSNIILIDPGYWYEIRKVGNDMQNYTARLKANWSRQINNVSNRLLVGGEWSRSYNGGEGEYYQEMRYAPTWRPYPYSAMPAIVNYAFYAEDRMNLRFASSTLRFVAGLRSDITSVAGSAYGNTGSLSPRFSAEYSFFEKAKQRVTDLSVRVSWGKTVKLPSFNMLFPVPRYTDILSFAPGTTSDGKTFYAYYTQPNVQEYNPDLKWQQNTLREINLQGNIDGVKFVITASYDKTTNPYIFSTNYTPFTHKFTDQSALDNFPIPINNRIYTIDQQSGIVTAHDRTGALPSQALPYREITRGISNNRPENGSPVYRKRLAWIIDFKQIAAIRTGFRVDGNYYQYKGLEQTVVASMPVSNTLMADGSPYKYVGYYTGGSVSANGSLRRSVDLNVTSTTHIPALRLIFTARLECSLYDFGRNLSEYKNGQRGYVLDNQSDFTPSSTKSDIYGRDQFIAVYPEYYTAYDDMQTKVPFAEKLIWAKDNDRALYNELVKLVVKNNYNYYYNPSRVSVYYSANIGITKELGKAVSITFNAINFINNISQVRFSQYNGSASLFGSSYIPAFYYGLSFRLKI</sequence>
<evidence type="ECO:0000259" key="1">
    <source>
        <dbReference type="Pfam" id="PF07715"/>
    </source>
</evidence>
<evidence type="ECO:0000313" key="3">
    <source>
        <dbReference type="Proteomes" id="UP001165367"/>
    </source>
</evidence>
<dbReference type="SUPFAM" id="SSF49464">
    <property type="entry name" value="Carboxypeptidase regulatory domain-like"/>
    <property type="match status" value="1"/>
</dbReference>
<dbReference type="InterPro" id="IPR012910">
    <property type="entry name" value="Plug_dom"/>
</dbReference>
<evidence type="ECO:0000313" key="2">
    <source>
        <dbReference type="EMBL" id="MCG2613195.1"/>
    </source>
</evidence>
<name>A0ABS9KLJ0_9BACT</name>
<dbReference type="Pfam" id="PF07715">
    <property type="entry name" value="Plug"/>
    <property type="match status" value="1"/>
</dbReference>
<dbReference type="InterPro" id="IPR008969">
    <property type="entry name" value="CarboxyPept-like_regulatory"/>
</dbReference>
<gene>
    <name evidence="2" type="ORF">LZZ85_02850</name>
</gene>
<dbReference type="RefSeq" id="WP_237868424.1">
    <property type="nucleotide sequence ID" value="NZ_JAKLTR010000002.1"/>
</dbReference>
<proteinExistence type="predicted"/>
<dbReference type="SUPFAM" id="SSF56935">
    <property type="entry name" value="Porins"/>
    <property type="match status" value="1"/>
</dbReference>
<dbReference type="Gene3D" id="2.60.40.1120">
    <property type="entry name" value="Carboxypeptidase-like, regulatory domain"/>
    <property type="match status" value="1"/>
</dbReference>
<dbReference type="Proteomes" id="UP001165367">
    <property type="component" value="Unassembled WGS sequence"/>
</dbReference>
<keyword evidence="3" id="KW-1185">Reference proteome</keyword>
<dbReference type="InterPro" id="IPR037066">
    <property type="entry name" value="Plug_dom_sf"/>
</dbReference>
<accession>A0ABS9KLJ0</accession>
<organism evidence="2 3">
    <name type="scientific">Terrimonas ginsenosidimutans</name>
    <dbReference type="NCBI Taxonomy" id="2908004"/>
    <lineage>
        <taxon>Bacteria</taxon>
        <taxon>Pseudomonadati</taxon>
        <taxon>Bacteroidota</taxon>
        <taxon>Chitinophagia</taxon>
        <taxon>Chitinophagales</taxon>
        <taxon>Chitinophagaceae</taxon>
        <taxon>Terrimonas</taxon>
    </lineage>
</organism>
<protein>
    <submittedName>
        <fullName evidence="2">Carboxypeptidase-like regulatory domain-containing protein</fullName>
    </submittedName>
</protein>